<protein>
    <submittedName>
        <fullName evidence="1">Uncharacterized protein</fullName>
    </submittedName>
</protein>
<reference evidence="2" key="1">
    <citation type="submission" date="2012-11" db="EMBL/GenBank/DDBJ databases">
        <authorList>
            <person name="Lucero-Rivera Y.E."/>
            <person name="Tovar-Ramirez D."/>
        </authorList>
    </citation>
    <scope>NUCLEOTIDE SEQUENCE [LARGE SCALE GENOMIC DNA]</scope>
    <source>
        <strain evidence="2">Araruama</strain>
    </source>
</reference>
<evidence type="ECO:0000313" key="2">
    <source>
        <dbReference type="Proteomes" id="UP000189670"/>
    </source>
</evidence>
<proteinExistence type="predicted"/>
<evidence type="ECO:0000313" key="1">
    <source>
        <dbReference type="EMBL" id="ETR65785.1"/>
    </source>
</evidence>
<dbReference type="EMBL" id="ATBP01002506">
    <property type="protein sequence ID" value="ETR65785.1"/>
    <property type="molecule type" value="Genomic_DNA"/>
</dbReference>
<sequence>MKRLEHWIGQISFHIKELDPKCLIHVTKDTYEGEDAYIHVKSNLDQMDLMRKVTPLQGEAILDDWFIPVLVTEMD</sequence>
<comment type="caution">
    <text evidence="1">The sequence shown here is derived from an EMBL/GenBank/DDBJ whole genome shotgun (WGS) entry which is preliminary data.</text>
</comment>
<accession>A0A1V1NT75</accession>
<organism evidence="1 2">
    <name type="scientific">Candidatus Magnetoglobus multicellularis str. Araruama</name>
    <dbReference type="NCBI Taxonomy" id="890399"/>
    <lineage>
        <taxon>Bacteria</taxon>
        <taxon>Pseudomonadati</taxon>
        <taxon>Thermodesulfobacteriota</taxon>
        <taxon>Desulfobacteria</taxon>
        <taxon>Desulfobacterales</taxon>
        <taxon>Desulfobacteraceae</taxon>
        <taxon>Candidatus Magnetoglobus</taxon>
    </lineage>
</organism>
<gene>
    <name evidence="1" type="ORF">OMM_13719</name>
</gene>
<dbReference type="Proteomes" id="UP000189670">
    <property type="component" value="Unassembled WGS sequence"/>
</dbReference>
<name>A0A1V1NT75_9BACT</name>
<dbReference type="AlphaFoldDB" id="A0A1V1NT75"/>